<dbReference type="Proteomes" id="UP001518990">
    <property type="component" value="Unassembled WGS sequence"/>
</dbReference>
<dbReference type="SUPFAM" id="SSF56300">
    <property type="entry name" value="Metallo-dependent phosphatases"/>
    <property type="match status" value="1"/>
</dbReference>
<dbReference type="Pfam" id="PF00149">
    <property type="entry name" value="Metallophos"/>
    <property type="match status" value="1"/>
</dbReference>
<dbReference type="PANTHER" id="PTHR42850">
    <property type="entry name" value="METALLOPHOSPHOESTERASE"/>
    <property type="match status" value="1"/>
</dbReference>
<dbReference type="Gene3D" id="3.60.21.10">
    <property type="match status" value="1"/>
</dbReference>
<evidence type="ECO:0000259" key="1">
    <source>
        <dbReference type="PROSITE" id="PS00125"/>
    </source>
</evidence>
<keyword evidence="3" id="KW-1185">Reference proteome</keyword>
<proteinExistence type="predicted"/>
<dbReference type="EMBL" id="JACTNF010000014">
    <property type="protein sequence ID" value="MBO1075783.1"/>
    <property type="molecule type" value="Genomic_DNA"/>
</dbReference>
<dbReference type="PANTHER" id="PTHR42850:SF4">
    <property type="entry name" value="ZINC-DEPENDENT ENDOPOLYPHOSPHATASE"/>
    <property type="match status" value="1"/>
</dbReference>
<sequence>MSSLSLPCAAPGRLPPGLRVYAIGDVHGCAGQLARLHDLIAADWAAMPARKAAVVHLGDYVDRGPDSPGVLRRIAGPAPIPGAESVALRGNHEAMMLDALAPSASPEARALWQINGGRATLAAYGGTVPDRDLEILRGLALSWRAGDYLFVHAGIVPGKPLDEQAEMDLLWIREPFLSWTGPLGMVVVHGHTPVPAPVIRPNRIGIDTGAVGGGPLTCLVLEDDRLRFLQAR</sequence>
<dbReference type="InterPro" id="IPR006186">
    <property type="entry name" value="Ser/Thr-sp_prot-phosphatase"/>
</dbReference>
<protein>
    <submittedName>
        <fullName evidence="2">Serine/threonine protein phosphatase</fullName>
    </submittedName>
</protein>
<dbReference type="InterPro" id="IPR050126">
    <property type="entry name" value="Ap4A_hydrolase"/>
</dbReference>
<evidence type="ECO:0000313" key="2">
    <source>
        <dbReference type="EMBL" id="MBO1075783.1"/>
    </source>
</evidence>
<dbReference type="InterPro" id="IPR029052">
    <property type="entry name" value="Metallo-depent_PP-like"/>
</dbReference>
<dbReference type="CDD" id="cd00144">
    <property type="entry name" value="MPP_PPP_family"/>
    <property type="match status" value="1"/>
</dbReference>
<accession>A0ABS3KGM6</accession>
<evidence type="ECO:0000313" key="3">
    <source>
        <dbReference type="Proteomes" id="UP001518990"/>
    </source>
</evidence>
<dbReference type="PROSITE" id="PS00125">
    <property type="entry name" value="SER_THR_PHOSPHATASE"/>
    <property type="match status" value="1"/>
</dbReference>
<name>A0ABS3KGM6_9PROT</name>
<feature type="domain" description="Serine/threonine specific protein phosphatases" evidence="1">
    <location>
        <begin position="88"/>
        <end position="93"/>
    </location>
</feature>
<gene>
    <name evidence="2" type="ORF">IAI60_14295</name>
</gene>
<dbReference type="RefSeq" id="WP_207448216.1">
    <property type="nucleotide sequence ID" value="NZ_CP061091.1"/>
</dbReference>
<organism evidence="2 3">
    <name type="scientific">Roseomonas marmotae</name>
    <dbReference type="NCBI Taxonomy" id="2768161"/>
    <lineage>
        <taxon>Bacteria</taxon>
        <taxon>Pseudomonadati</taxon>
        <taxon>Pseudomonadota</taxon>
        <taxon>Alphaproteobacteria</taxon>
        <taxon>Acetobacterales</taxon>
        <taxon>Roseomonadaceae</taxon>
        <taxon>Roseomonas</taxon>
    </lineage>
</organism>
<dbReference type="InterPro" id="IPR004843">
    <property type="entry name" value="Calcineurin-like_PHP"/>
</dbReference>
<reference evidence="2 3" key="1">
    <citation type="submission" date="2020-09" db="EMBL/GenBank/DDBJ databases">
        <title>Roseomonas.</title>
        <authorList>
            <person name="Zhu W."/>
        </authorList>
    </citation>
    <scope>NUCLEOTIDE SEQUENCE [LARGE SCALE GENOMIC DNA]</scope>
    <source>
        <strain evidence="2 3">1311</strain>
    </source>
</reference>
<comment type="caution">
    <text evidence="2">The sequence shown here is derived from an EMBL/GenBank/DDBJ whole genome shotgun (WGS) entry which is preliminary data.</text>
</comment>